<dbReference type="PRINTS" id="PR00081">
    <property type="entry name" value="GDHRDH"/>
</dbReference>
<dbReference type="InterPro" id="IPR002347">
    <property type="entry name" value="SDR_fam"/>
</dbReference>
<gene>
    <name evidence="4" type="ORF">HP555_04975</name>
</gene>
<evidence type="ECO:0000256" key="1">
    <source>
        <dbReference type="ARBA" id="ARBA00006484"/>
    </source>
</evidence>
<dbReference type="Proteomes" id="UP000596092">
    <property type="component" value="Chromosome"/>
</dbReference>
<name>A0A7T5VCI1_9BACT</name>
<dbReference type="PRINTS" id="PR00080">
    <property type="entry name" value="SDRFAMILY"/>
</dbReference>
<evidence type="ECO:0000313" key="4">
    <source>
        <dbReference type="EMBL" id="QQG65259.1"/>
    </source>
</evidence>
<dbReference type="Gene3D" id="3.40.50.720">
    <property type="entry name" value="NAD(P)-binding Rossmann-like Domain"/>
    <property type="match status" value="1"/>
</dbReference>
<evidence type="ECO:0000313" key="5">
    <source>
        <dbReference type="Proteomes" id="UP000596092"/>
    </source>
</evidence>
<organism evidence="4 5">
    <name type="scientific">Desulfobulbus oligotrophicus</name>
    <dbReference type="NCBI Taxonomy" id="1909699"/>
    <lineage>
        <taxon>Bacteria</taxon>
        <taxon>Pseudomonadati</taxon>
        <taxon>Thermodesulfobacteriota</taxon>
        <taxon>Desulfobulbia</taxon>
        <taxon>Desulfobulbales</taxon>
        <taxon>Desulfobulbaceae</taxon>
        <taxon>Desulfobulbus</taxon>
    </lineage>
</organism>
<dbReference type="AlphaFoldDB" id="A0A7T5VCI1"/>
<dbReference type="FunFam" id="3.40.50.720:FF:000047">
    <property type="entry name" value="NADP-dependent L-serine/L-allo-threonine dehydrogenase"/>
    <property type="match status" value="1"/>
</dbReference>
<dbReference type="InterPro" id="IPR036291">
    <property type="entry name" value="NAD(P)-bd_dom_sf"/>
</dbReference>
<accession>A0A7T5VCI1</accession>
<evidence type="ECO:0000256" key="3">
    <source>
        <dbReference type="RuleBase" id="RU000363"/>
    </source>
</evidence>
<dbReference type="PANTHER" id="PTHR42901">
    <property type="entry name" value="ALCOHOL DEHYDROGENASE"/>
    <property type="match status" value="1"/>
</dbReference>
<dbReference type="CDD" id="cd05346">
    <property type="entry name" value="SDR_c5"/>
    <property type="match status" value="1"/>
</dbReference>
<keyword evidence="2" id="KW-0560">Oxidoreductase</keyword>
<dbReference type="GO" id="GO:0016616">
    <property type="term" value="F:oxidoreductase activity, acting on the CH-OH group of donors, NAD or NADP as acceptor"/>
    <property type="evidence" value="ECO:0007669"/>
    <property type="project" value="UniProtKB-ARBA"/>
</dbReference>
<dbReference type="RefSeq" id="WP_199264081.1">
    <property type="nucleotide sequence ID" value="NZ_CP054140.1"/>
</dbReference>
<reference evidence="4 5" key="1">
    <citation type="submission" date="2020-05" db="EMBL/GenBank/DDBJ databases">
        <title>Complete genome of Desulfobulbus oligotrophicus.</title>
        <authorList>
            <person name="Podar M."/>
        </authorList>
    </citation>
    <scope>NUCLEOTIDE SEQUENCE [LARGE SCALE GENOMIC DNA]</scope>
    <source>
        <strain evidence="4 5">Prop6</strain>
    </source>
</reference>
<dbReference type="EMBL" id="CP054140">
    <property type="protein sequence ID" value="QQG65259.1"/>
    <property type="molecule type" value="Genomic_DNA"/>
</dbReference>
<dbReference type="SUPFAM" id="SSF51735">
    <property type="entry name" value="NAD(P)-binding Rossmann-fold domains"/>
    <property type="match status" value="1"/>
</dbReference>
<protein>
    <submittedName>
        <fullName evidence="4">SDR family oxidoreductase</fullName>
    </submittedName>
</protein>
<proteinExistence type="inferred from homology"/>
<evidence type="ECO:0000256" key="2">
    <source>
        <dbReference type="ARBA" id="ARBA00023002"/>
    </source>
</evidence>
<dbReference type="PANTHER" id="PTHR42901:SF1">
    <property type="entry name" value="ALCOHOL DEHYDROGENASE"/>
    <property type="match status" value="1"/>
</dbReference>
<dbReference type="KEGG" id="dog:HP555_04975"/>
<sequence>MQKTVCITGATSGFGRACAQRFAAEGWRLIVSGRRTERLDELIRELKTVPVHAIPLDVRNREEVTAMVRDLPEGFRDVDVLVNNAGLALGLEGAHAASLEDWETMIDTNIKGLCYLTRCFLPGMVARNQGHIINMGSIAGTYPYPGGNVYGATKAFVKQFSRNLLTDLVHTRVRVTNIEPGLAESEFSIVRFHGDKEKADTVYSGTEPLRPADIAEIAYWVTTVPPHVNICTVEVMPTCQSCGPFAIHRGS</sequence>
<comment type="similarity">
    <text evidence="1 3">Belongs to the short-chain dehydrogenases/reductases (SDR) family.</text>
</comment>
<dbReference type="Pfam" id="PF00106">
    <property type="entry name" value="adh_short"/>
    <property type="match status" value="1"/>
</dbReference>
<keyword evidence="5" id="KW-1185">Reference proteome</keyword>